<evidence type="ECO:0000256" key="5">
    <source>
        <dbReference type="ARBA" id="ARBA00022701"/>
    </source>
</evidence>
<reference evidence="10" key="2">
    <citation type="submission" date="2022-07" db="EMBL/GenBank/DDBJ databases">
        <authorList>
            <person name="Goncalves M.F.M."/>
            <person name="Hilario S."/>
            <person name="Van De Peer Y."/>
            <person name="Esteves A.C."/>
            <person name="Alves A."/>
        </authorList>
    </citation>
    <scope>NUCLEOTIDE SEQUENCE</scope>
    <source>
        <strain evidence="10">MUM 19.33</strain>
    </source>
</reference>
<sequence>MAHHHRHLSEDTAIFSPSVARVAASNARDWSYVDSWLSSKFGGRAVPQFERNKETLRALLALASFNEAADEERQLVARAESEALAQLELARGSREAGCFREALLDAMEDELPREGQVALESLAQMAVQAGIAAPEPRDLGQTMVHLQQTTFAMEQMKLRVQTLQRHIEQSGQQIRDSLDVLERDDYQPAPGLAKQNIELQRKAKIMSAQLPDMEERAAALASSVTIHGPSIDVVAEEELAYMELLARKRQLDTQIAKFEGLSTDPVTARSDLEALRNELHAANAHRDEVFEGLVEHESPVKRRPR</sequence>
<evidence type="ECO:0000256" key="8">
    <source>
        <dbReference type="ARBA" id="ARBA00023212"/>
    </source>
</evidence>
<evidence type="ECO:0000256" key="6">
    <source>
        <dbReference type="ARBA" id="ARBA00022776"/>
    </source>
</evidence>
<dbReference type="OrthoDB" id="5372507at2759"/>
<comment type="similarity">
    <text evidence="2">Belongs to the HAUS1 family.</text>
</comment>
<dbReference type="AlphaFoldDB" id="A0A9Q0BD02"/>
<dbReference type="GO" id="GO:0051225">
    <property type="term" value="P:spindle assembly"/>
    <property type="evidence" value="ECO:0007669"/>
    <property type="project" value="InterPro"/>
</dbReference>
<keyword evidence="11" id="KW-1185">Reference proteome</keyword>
<dbReference type="GO" id="GO:0005829">
    <property type="term" value="C:cytosol"/>
    <property type="evidence" value="ECO:0007669"/>
    <property type="project" value="TreeGrafter"/>
</dbReference>
<keyword evidence="9" id="KW-0131">Cell cycle</keyword>
<evidence type="ECO:0000256" key="2">
    <source>
        <dbReference type="ARBA" id="ARBA00005479"/>
    </source>
</evidence>
<dbReference type="GeneID" id="75834191"/>
<dbReference type="GO" id="GO:0070652">
    <property type="term" value="C:HAUS complex"/>
    <property type="evidence" value="ECO:0007669"/>
    <property type="project" value="InterPro"/>
</dbReference>
<evidence type="ECO:0000256" key="9">
    <source>
        <dbReference type="ARBA" id="ARBA00023306"/>
    </source>
</evidence>
<evidence type="ECO:0000256" key="4">
    <source>
        <dbReference type="ARBA" id="ARBA00022618"/>
    </source>
</evidence>
<dbReference type="GO" id="GO:0005874">
    <property type="term" value="C:microtubule"/>
    <property type="evidence" value="ECO:0007669"/>
    <property type="project" value="UniProtKB-KW"/>
</dbReference>
<dbReference type="InterPro" id="IPR026243">
    <property type="entry name" value="HAUS1"/>
</dbReference>
<protein>
    <submittedName>
        <fullName evidence="10">Uncharacterized protein</fullName>
    </submittedName>
</protein>
<dbReference type="Proteomes" id="UP001055219">
    <property type="component" value="Unassembled WGS sequence"/>
</dbReference>
<reference evidence="10" key="1">
    <citation type="journal article" date="2021" name="J Fungi (Basel)">
        <title>Genomic and Metabolomic Analyses of the Marine Fungus Emericellopsis cladophorae: Insights into Saltwater Adaptability Mechanisms and Its Biosynthetic Potential.</title>
        <authorList>
            <person name="Goncalves M.F.M."/>
            <person name="Hilario S."/>
            <person name="Van de Peer Y."/>
            <person name="Esteves A.C."/>
            <person name="Alves A."/>
        </authorList>
    </citation>
    <scope>NUCLEOTIDE SEQUENCE</scope>
    <source>
        <strain evidence="10">MUM 19.33</strain>
    </source>
</reference>
<dbReference type="Pfam" id="PF25762">
    <property type="entry name" value="HAUS1"/>
    <property type="match status" value="1"/>
</dbReference>
<evidence type="ECO:0000313" key="11">
    <source>
        <dbReference type="Proteomes" id="UP001055219"/>
    </source>
</evidence>
<dbReference type="GO" id="GO:0051301">
    <property type="term" value="P:cell division"/>
    <property type="evidence" value="ECO:0007669"/>
    <property type="project" value="UniProtKB-KW"/>
</dbReference>
<dbReference type="EMBL" id="JAGIXG020000043">
    <property type="protein sequence ID" value="KAI6779674.1"/>
    <property type="molecule type" value="Genomic_DNA"/>
</dbReference>
<gene>
    <name evidence="10" type="ORF">J7T54_007717</name>
</gene>
<dbReference type="PANTHER" id="PTHR31570">
    <property type="entry name" value="HAUS AUGMIN-LIKE COMPLEX SUBUNIT 1"/>
    <property type="match status" value="1"/>
</dbReference>
<keyword evidence="7" id="KW-0175">Coiled coil</keyword>
<proteinExistence type="inferred from homology"/>
<evidence type="ECO:0000313" key="10">
    <source>
        <dbReference type="EMBL" id="KAI6779674.1"/>
    </source>
</evidence>
<evidence type="ECO:0000256" key="3">
    <source>
        <dbReference type="ARBA" id="ARBA00022490"/>
    </source>
</evidence>
<dbReference type="GO" id="GO:0005819">
    <property type="term" value="C:spindle"/>
    <property type="evidence" value="ECO:0007669"/>
    <property type="project" value="UniProtKB-SubCell"/>
</dbReference>
<keyword evidence="4" id="KW-0132">Cell division</keyword>
<dbReference type="RefSeq" id="XP_051360530.1">
    <property type="nucleotide sequence ID" value="XM_051508391.1"/>
</dbReference>
<keyword evidence="8" id="KW-0206">Cytoskeleton</keyword>
<keyword evidence="5" id="KW-0493">Microtubule</keyword>
<comment type="caution">
    <text evidence="10">The sequence shown here is derived from an EMBL/GenBank/DDBJ whole genome shotgun (WGS) entry which is preliminary data.</text>
</comment>
<evidence type="ECO:0000256" key="7">
    <source>
        <dbReference type="ARBA" id="ARBA00023054"/>
    </source>
</evidence>
<keyword evidence="3" id="KW-0963">Cytoplasm</keyword>
<comment type="subcellular location">
    <subcellularLocation>
        <location evidence="1">Cytoplasm</location>
        <location evidence="1">Cytoskeleton</location>
        <location evidence="1">Spindle</location>
    </subcellularLocation>
</comment>
<keyword evidence="6" id="KW-0498">Mitosis</keyword>
<evidence type="ECO:0000256" key="1">
    <source>
        <dbReference type="ARBA" id="ARBA00004186"/>
    </source>
</evidence>
<name>A0A9Q0BD02_9HYPO</name>
<organism evidence="10 11">
    <name type="scientific">Emericellopsis cladophorae</name>
    <dbReference type="NCBI Taxonomy" id="2686198"/>
    <lineage>
        <taxon>Eukaryota</taxon>
        <taxon>Fungi</taxon>
        <taxon>Dikarya</taxon>
        <taxon>Ascomycota</taxon>
        <taxon>Pezizomycotina</taxon>
        <taxon>Sordariomycetes</taxon>
        <taxon>Hypocreomycetidae</taxon>
        <taxon>Hypocreales</taxon>
        <taxon>Bionectriaceae</taxon>
        <taxon>Emericellopsis</taxon>
    </lineage>
</organism>
<dbReference type="PANTHER" id="PTHR31570:SF1">
    <property type="entry name" value="HAUS AUGMIN-LIKE COMPLEX SUBUNIT 1"/>
    <property type="match status" value="1"/>
</dbReference>
<accession>A0A9Q0BD02</accession>